<keyword evidence="3 6" id="KW-0812">Transmembrane</keyword>
<evidence type="ECO:0000256" key="6">
    <source>
        <dbReference type="SAM" id="Phobius"/>
    </source>
</evidence>
<evidence type="ECO:0000256" key="2">
    <source>
        <dbReference type="ARBA" id="ARBA00006945"/>
    </source>
</evidence>
<dbReference type="EMBL" id="HBEY01018089">
    <property type="protein sequence ID" value="CAD8605389.1"/>
    <property type="molecule type" value="Transcribed_RNA"/>
</dbReference>
<keyword evidence="5 6" id="KW-0472">Membrane</keyword>
<accession>A0A7S0L8M8</accession>
<protein>
    <recommendedName>
        <fullName evidence="8">Transmembrane protein</fullName>
    </recommendedName>
</protein>
<dbReference type="GO" id="GO:0016020">
    <property type="term" value="C:membrane"/>
    <property type="evidence" value="ECO:0007669"/>
    <property type="project" value="UniProtKB-SubCell"/>
</dbReference>
<evidence type="ECO:0000256" key="4">
    <source>
        <dbReference type="ARBA" id="ARBA00022989"/>
    </source>
</evidence>
<comment type="similarity">
    <text evidence="2">Belongs to the SURF4 family.</text>
</comment>
<feature type="transmembrane region" description="Helical" evidence="6">
    <location>
        <begin position="215"/>
        <end position="238"/>
    </location>
</feature>
<feature type="transmembrane region" description="Helical" evidence="6">
    <location>
        <begin position="114"/>
        <end position="137"/>
    </location>
</feature>
<gene>
    <name evidence="7" type="ORF">CPEL01642_LOCUS8724</name>
</gene>
<evidence type="ECO:0000313" key="7">
    <source>
        <dbReference type="EMBL" id="CAD8605389.1"/>
    </source>
</evidence>
<evidence type="ECO:0000256" key="1">
    <source>
        <dbReference type="ARBA" id="ARBA00004141"/>
    </source>
</evidence>
<comment type="subcellular location">
    <subcellularLocation>
        <location evidence="1">Membrane</location>
        <topology evidence="1">Multi-pass membrane protein</topology>
    </subcellularLocation>
</comment>
<dbReference type="Pfam" id="PF02077">
    <property type="entry name" value="SURF4"/>
    <property type="match status" value="1"/>
</dbReference>
<reference evidence="7" key="1">
    <citation type="submission" date="2021-01" db="EMBL/GenBank/DDBJ databases">
        <authorList>
            <person name="Corre E."/>
            <person name="Pelletier E."/>
            <person name="Niang G."/>
            <person name="Scheremetjew M."/>
            <person name="Finn R."/>
            <person name="Kale V."/>
            <person name="Holt S."/>
            <person name="Cochrane G."/>
            <person name="Meng A."/>
            <person name="Brown T."/>
            <person name="Cohen L."/>
        </authorList>
    </citation>
    <scope>NUCLEOTIDE SEQUENCE</scope>
    <source>
        <strain evidence="7">PLY182g</strain>
    </source>
</reference>
<dbReference type="InterPro" id="IPR002995">
    <property type="entry name" value="Surf4"/>
</dbReference>
<name>A0A7S0L8M8_9EUKA</name>
<sequence>MCPKTCRKCHLHGKWSRRSSFFLVFGSVLFLAVVLVGACFRFADSFEKASTVAELRLARMSVRVPLLKRILAVFSVELLGRVMIATYVVNEGTTPWHTWLTAQGYNRQRLTYSWLFSFHHLCNYAAAVGGITCVLGFKPMASALVMLLDIVLDAYDVIGNIYSNWSLGRGLYINELMAKKVSLLGCVTMLVGMSLQKKRKKVFTGLLLESQATSLSASFALLAGRLLITFLFAFVGVSELGRLMSENSPYRDGDPHDTIWPKCVELILVIPFALGFHTSTTARTLAISLALEAMTAWSWSLFPLRWAGHSREHYVTNLATAGGLLLLQSLGGGRFTMDEMLRKKES</sequence>
<evidence type="ECO:0000256" key="5">
    <source>
        <dbReference type="ARBA" id="ARBA00023136"/>
    </source>
</evidence>
<keyword evidence="4 6" id="KW-1133">Transmembrane helix</keyword>
<evidence type="ECO:0008006" key="8">
    <source>
        <dbReference type="Google" id="ProtNLM"/>
    </source>
</evidence>
<feature type="transmembrane region" description="Helical" evidence="6">
    <location>
        <begin position="20"/>
        <end position="40"/>
    </location>
</feature>
<evidence type="ECO:0000256" key="3">
    <source>
        <dbReference type="ARBA" id="ARBA00022692"/>
    </source>
</evidence>
<feature type="transmembrane region" description="Helical" evidence="6">
    <location>
        <begin position="177"/>
        <end position="195"/>
    </location>
</feature>
<proteinExistence type="inferred from homology"/>
<feature type="transmembrane region" description="Helical" evidence="6">
    <location>
        <begin position="66"/>
        <end position="89"/>
    </location>
</feature>
<dbReference type="AlphaFoldDB" id="A0A7S0L8M8"/>
<organism evidence="7">
    <name type="scientific">Coccolithus braarudii</name>
    <dbReference type="NCBI Taxonomy" id="221442"/>
    <lineage>
        <taxon>Eukaryota</taxon>
        <taxon>Haptista</taxon>
        <taxon>Haptophyta</taxon>
        <taxon>Prymnesiophyceae</taxon>
        <taxon>Coccolithales</taxon>
        <taxon>Coccolithaceae</taxon>
        <taxon>Coccolithus</taxon>
    </lineage>
</organism>